<dbReference type="RefSeq" id="XP_007870173.1">
    <property type="nucleotide sequence ID" value="XM_007871982.1"/>
</dbReference>
<dbReference type="GeneID" id="19306631"/>
<protein>
    <submittedName>
        <fullName evidence="2">Glycoside hydrolase</fullName>
    </submittedName>
</protein>
<dbReference type="InterPro" id="IPR017853">
    <property type="entry name" value="GH"/>
</dbReference>
<dbReference type="PANTHER" id="PTHR10353">
    <property type="entry name" value="GLYCOSYL HYDROLASE"/>
    <property type="match status" value="1"/>
</dbReference>
<dbReference type="PROSITE" id="PS00653">
    <property type="entry name" value="GLYCOSYL_HYDROL_F1_2"/>
    <property type="match status" value="1"/>
</dbReference>
<dbReference type="PANTHER" id="PTHR10353:SF53">
    <property type="entry name" value="BETA-1,4-GLUCOSIDASE (EUROFUNG)"/>
    <property type="match status" value="1"/>
</dbReference>
<reference evidence="2 3" key="1">
    <citation type="journal article" date="2012" name="Science">
        <title>The Paleozoic origin of enzymatic lignin decomposition reconstructed from 31 fungal genomes.</title>
        <authorList>
            <person name="Floudas D."/>
            <person name="Binder M."/>
            <person name="Riley R."/>
            <person name="Barry K."/>
            <person name="Blanchette R.A."/>
            <person name="Henrissat B."/>
            <person name="Martinez A.T."/>
            <person name="Otillar R."/>
            <person name="Spatafora J.W."/>
            <person name="Yadav J.S."/>
            <person name="Aerts A."/>
            <person name="Benoit I."/>
            <person name="Boyd A."/>
            <person name="Carlson A."/>
            <person name="Copeland A."/>
            <person name="Coutinho P.M."/>
            <person name="de Vries R.P."/>
            <person name="Ferreira P."/>
            <person name="Findley K."/>
            <person name="Foster B."/>
            <person name="Gaskell J."/>
            <person name="Glotzer D."/>
            <person name="Gorecki P."/>
            <person name="Heitman J."/>
            <person name="Hesse C."/>
            <person name="Hori C."/>
            <person name="Igarashi K."/>
            <person name="Jurgens J.A."/>
            <person name="Kallen N."/>
            <person name="Kersten P."/>
            <person name="Kohler A."/>
            <person name="Kuees U."/>
            <person name="Kumar T.K.A."/>
            <person name="Kuo A."/>
            <person name="LaButti K."/>
            <person name="Larrondo L.F."/>
            <person name="Lindquist E."/>
            <person name="Ling A."/>
            <person name="Lombard V."/>
            <person name="Lucas S."/>
            <person name="Lundell T."/>
            <person name="Martin R."/>
            <person name="McLaughlin D.J."/>
            <person name="Morgenstern I."/>
            <person name="Morin E."/>
            <person name="Murat C."/>
            <person name="Nagy L.G."/>
            <person name="Nolan M."/>
            <person name="Ohm R.A."/>
            <person name="Patyshakuliyeva A."/>
            <person name="Rokas A."/>
            <person name="Ruiz-Duenas F.J."/>
            <person name="Sabat G."/>
            <person name="Salamov A."/>
            <person name="Samejima M."/>
            <person name="Schmutz J."/>
            <person name="Slot J.C."/>
            <person name="St John F."/>
            <person name="Stenlid J."/>
            <person name="Sun H."/>
            <person name="Sun S."/>
            <person name="Syed K."/>
            <person name="Tsang A."/>
            <person name="Wiebenga A."/>
            <person name="Young D."/>
            <person name="Pisabarro A."/>
            <person name="Eastwood D.C."/>
            <person name="Martin F."/>
            <person name="Cullen D."/>
            <person name="Grigoriev I.V."/>
            <person name="Hibbett D.S."/>
        </authorList>
    </citation>
    <scope>NUCLEOTIDE SEQUENCE [LARGE SCALE GENOMIC DNA]</scope>
    <source>
        <strain evidence="2 3">ATCC 11539</strain>
    </source>
</reference>
<organism evidence="2 3">
    <name type="scientific">Gloeophyllum trabeum (strain ATCC 11539 / FP-39264 / Madison 617)</name>
    <name type="common">Brown rot fungus</name>
    <dbReference type="NCBI Taxonomy" id="670483"/>
    <lineage>
        <taxon>Eukaryota</taxon>
        <taxon>Fungi</taxon>
        <taxon>Dikarya</taxon>
        <taxon>Basidiomycota</taxon>
        <taxon>Agaricomycotina</taxon>
        <taxon>Agaricomycetes</taxon>
        <taxon>Gloeophyllales</taxon>
        <taxon>Gloeophyllaceae</taxon>
        <taxon>Gloeophyllum</taxon>
    </lineage>
</organism>
<dbReference type="AlphaFoldDB" id="S7PUT8"/>
<dbReference type="InterPro" id="IPR001360">
    <property type="entry name" value="Glyco_hydro_1"/>
</dbReference>
<gene>
    <name evidence="2" type="ORF">GLOTRDRAFT_49126</name>
</gene>
<evidence type="ECO:0000256" key="1">
    <source>
        <dbReference type="RuleBase" id="RU003690"/>
    </source>
</evidence>
<dbReference type="EMBL" id="KB469311">
    <property type="protein sequence ID" value="EPQ51178.1"/>
    <property type="molecule type" value="Genomic_DNA"/>
</dbReference>
<dbReference type="OMA" id="WERDIEM"/>
<comment type="similarity">
    <text evidence="1">Belongs to the glycosyl hydrolase 1 family.</text>
</comment>
<dbReference type="InterPro" id="IPR033132">
    <property type="entry name" value="GH_1_N_CS"/>
</dbReference>
<accession>S7PUT8</accession>
<keyword evidence="3" id="KW-1185">Reference proteome</keyword>
<dbReference type="GO" id="GO:0005975">
    <property type="term" value="P:carbohydrate metabolic process"/>
    <property type="evidence" value="ECO:0007669"/>
    <property type="project" value="InterPro"/>
</dbReference>
<sequence length="184" mass="20188">MPNLTLPAGFLFGVSSAAYQVEGAAKEDGKGPSAWDWAPRQPGGTIDNSTGDITGLQYYLYKVDVARMASLGINAHSFSISWARIYPFGAADSPVNQAGLQHYSDMIDYHLQMGVKPVVTLFHWDTPLALLAYYGGFTSSHIIDDFVKSVYLATRFNTDGQTKRILTVLHAAMPRPSLRRTKAE</sequence>
<dbReference type="Proteomes" id="UP000030669">
    <property type="component" value="Unassembled WGS sequence"/>
</dbReference>
<dbReference type="Gene3D" id="3.20.20.80">
    <property type="entry name" value="Glycosidases"/>
    <property type="match status" value="1"/>
</dbReference>
<evidence type="ECO:0000313" key="3">
    <source>
        <dbReference type="Proteomes" id="UP000030669"/>
    </source>
</evidence>
<dbReference type="KEGG" id="gtr:GLOTRDRAFT_49126"/>
<proteinExistence type="inferred from homology"/>
<dbReference type="HOGENOM" id="CLU_001859_3_2_1"/>
<dbReference type="eggNOG" id="KOG0626">
    <property type="taxonomic scope" value="Eukaryota"/>
</dbReference>
<dbReference type="OrthoDB" id="65569at2759"/>
<dbReference type="SUPFAM" id="SSF51445">
    <property type="entry name" value="(Trans)glycosidases"/>
    <property type="match status" value="1"/>
</dbReference>
<dbReference type="STRING" id="670483.S7PUT8"/>
<name>S7PUT8_GLOTA</name>
<dbReference type="Pfam" id="PF00232">
    <property type="entry name" value="Glyco_hydro_1"/>
    <property type="match status" value="1"/>
</dbReference>
<evidence type="ECO:0000313" key="2">
    <source>
        <dbReference type="EMBL" id="EPQ51178.1"/>
    </source>
</evidence>
<dbReference type="GO" id="GO:0008422">
    <property type="term" value="F:beta-glucosidase activity"/>
    <property type="evidence" value="ECO:0007669"/>
    <property type="project" value="TreeGrafter"/>
</dbReference>
<keyword evidence="2" id="KW-0378">Hydrolase</keyword>